<accession>A0A846MYA9</accession>
<evidence type="ECO:0000313" key="5">
    <source>
        <dbReference type="Proteomes" id="UP000570514"/>
    </source>
</evidence>
<dbReference type="InterPro" id="IPR050832">
    <property type="entry name" value="Bact_Acetyltransf"/>
</dbReference>
<keyword evidence="1 4" id="KW-0808">Transferase</keyword>
<dbReference type="GO" id="GO:0016747">
    <property type="term" value="F:acyltransferase activity, transferring groups other than amino-acyl groups"/>
    <property type="evidence" value="ECO:0007669"/>
    <property type="project" value="InterPro"/>
</dbReference>
<dbReference type="PANTHER" id="PTHR43877">
    <property type="entry name" value="AMINOALKYLPHOSPHONATE N-ACETYLTRANSFERASE-RELATED-RELATED"/>
    <property type="match status" value="1"/>
</dbReference>
<dbReference type="Gene3D" id="3.40.630.30">
    <property type="match status" value="1"/>
</dbReference>
<reference evidence="4 5" key="1">
    <citation type="submission" date="2020-03" db="EMBL/GenBank/DDBJ databases">
        <title>Genomic Encyclopedia of Type Strains, Phase IV (KMG-IV): sequencing the most valuable type-strain genomes for metagenomic binning, comparative biology and taxonomic classification.</title>
        <authorList>
            <person name="Goeker M."/>
        </authorList>
    </citation>
    <scope>NUCLEOTIDE SEQUENCE [LARGE SCALE GENOMIC DNA]</scope>
    <source>
        <strain evidence="4 5">DSM 19867</strain>
    </source>
</reference>
<proteinExistence type="predicted"/>
<evidence type="ECO:0000256" key="1">
    <source>
        <dbReference type="ARBA" id="ARBA00022679"/>
    </source>
</evidence>
<dbReference type="CDD" id="cd04301">
    <property type="entry name" value="NAT_SF"/>
    <property type="match status" value="1"/>
</dbReference>
<dbReference type="Proteomes" id="UP000570514">
    <property type="component" value="Unassembled WGS sequence"/>
</dbReference>
<comment type="caution">
    <text evidence="4">The sequence shown here is derived from an EMBL/GenBank/DDBJ whole genome shotgun (WGS) entry which is preliminary data.</text>
</comment>
<keyword evidence="5" id="KW-1185">Reference proteome</keyword>
<dbReference type="SUPFAM" id="SSF55729">
    <property type="entry name" value="Acyl-CoA N-acyltransferases (Nat)"/>
    <property type="match status" value="1"/>
</dbReference>
<organism evidence="4 5">
    <name type="scientific">Rhizomicrobium palustre</name>
    <dbReference type="NCBI Taxonomy" id="189966"/>
    <lineage>
        <taxon>Bacteria</taxon>
        <taxon>Pseudomonadati</taxon>
        <taxon>Pseudomonadota</taxon>
        <taxon>Alphaproteobacteria</taxon>
        <taxon>Micropepsales</taxon>
        <taxon>Micropepsaceae</taxon>
        <taxon>Rhizomicrobium</taxon>
    </lineage>
</organism>
<dbReference type="Pfam" id="PF00583">
    <property type="entry name" value="Acetyltransf_1"/>
    <property type="match status" value="1"/>
</dbReference>
<dbReference type="PROSITE" id="PS51186">
    <property type="entry name" value="GNAT"/>
    <property type="match status" value="1"/>
</dbReference>
<protein>
    <submittedName>
        <fullName evidence="4">GNAT superfamily N-acetyltransferase</fullName>
    </submittedName>
</protein>
<sequence>MVTVRPVRLPEDKPALLEFVWGLQRYEAEFEYDRRLDPAYGEDQFADLMKLDEKGVMFLAEAGGKPVGWVIVIESEAPPYVIPEERLSAQICELYVDEGARGLGAGRALIEACEAWARSKGHSVIRIGHLAQNTRAAAVYEKAGYIPYTVNRRKKL</sequence>
<evidence type="ECO:0000256" key="2">
    <source>
        <dbReference type="ARBA" id="ARBA00023315"/>
    </source>
</evidence>
<dbReference type="InterPro" id="IPR016181">
    <property type="entry name" value="Acyl_CoA_acyltransferase"/>
</dbReference>
<dbReference type="AlphaFoldDB" id="A0A846MYA9"/>
<evidence type="ECO:0000259" key="3">
    <source>
        <dbReference type="PROSITE" id="PS51186"/>
    </source>
</evidence>
<name>A0A846MYA9_9PROT</name>
<keyword evidence="2" id="KW-0012">Acyltransferase</keyword>
<dbReference type="EMBL" id="JAASRM010000001">
    <property type="protein sequence ID" value="NIK88614.1"/>
    <property type="molecule type" value="Genomic_DNA"/>
</dbReference>
<dbReference type="RefSeq" id="WP_167082773.1">
    <property type="nucleotide sequence ID" value="NZ_BAAADC010000001.1"/>
</dbReference>
<feature type="domain" description="N-acetyltransferase" evidence="3">
    <location>
        <begin position="2"/>
        <end position="156"/>
    </location>
</feature>
<evidence type="ECO:0000313" key="4">
    <source>
        <dbReference type="EMBL" id="NIK88614.1"/>
    </source>
</evidence>
<gene>
    <name evidence="4" type="ORF">FHS83_001932</name>
</gene>
<dbReference type="InterPro" id="IPR000182">
    <property type="entry name" value="GNAT_dom"/>
</dbReference>